<keyword evidence="2" id="KW-0479">Metal-binding</keyword>
<dbReference type="PROSITE" id="PS50157">
    <property type="entry name" value="ZINC_FINGER_C2H2_2"/>
    <property type="match status" value="3"/>
</dbReference>
<evidence type="ECO:0000256" key="1">
    <source>
        <dbReference type="ARBA" id="ARBA00004123"/>
    </source>
</evidence>
<accession>A0A1M2V285</accession>
<feature type="domain" description="C2H2-type" evidence="9">
    <location>
        <begin position="176"/>
        <end position="203"/>
    </location>
</feature>
<dbReference type="AlphaFoldDB" id="A0A1M2V285"/>
<feature type="region of interest" description="Disordered" evidence="8">
    <location>
        <begin position="376"/>
        <end position="411"/>
    </location>
</feature>
<feature type="compositionally biased region" description="Low complexity" evidence="8">
    <location>
        <begin position="554"/>
        <end position="580"/>
    </location>
</feature>
<dbReference type="InterPro" id="IPR036236">
    <property type="entry name" value="Znf_C2H2_sf"/>
</dbReference>
<keyword evidence="6" id="KW-0539">Nucleus</keyword>
<reference evidence="10 11" key="1">
    <citation type="submission" date="2016-10" db="EMBL/GenBank/DDBJ databases">
        <title>Genome sequence of the basidiomycete white-rot fungus Trametes pubescens.</title>
        <authorList>
            <person name="Makela M.R."/>
            <person name="Granchi Z."/>
            <person name="Peng M."/>
            <person name="De Vries R.P."/>
            <person name="Grigoriev I."/>
            <person name="Riley R."/>
            <person name="Hilden K."/>
        </authorList>
    </citation>
    <scope>NUCLEOTIDE SEQUENCE [LARGE SCALE GENOMIC DNA]</scope>
    <source>
        <strain evidence="10 11">FBCC735</strain>
    </source>
</reference>
<evidence type="ECO:0000256" key="7">
    <source>
        <dbReference type="PROSITE-ProRule" id="PRU00042"/>
    </source>
</evidence>
<comment type="subcellular location">
    <subcellularLocation>
        <location evidence="1">Nucleus</location>
    </subcellularLocation>
</comment>
<feature type="domain" description="C2H2-type" evidence="9">
    <location>
        <begin position="150"/>
        <end position="175"/>
    </location>
</feature>
<sequence length="643" mass="69100">MAAFQAAIQPLCREVGARLPDAGYNARPSVHRSFKNDAALAQHGKDKGHSYVAPSAPRASYPQPAPAAAPQPVKVAPAPKPAAVPKAKAVPKVAAVPAPAPKPVPKVAPTAKSATPAPPAFECKPCCLVFTDQTGLSEHKRSKHPSPPTYNCVPCAMQFSSPEALSIHLRYFAAHPKCPECQSPFLDQTQLDMHMKLAHPEKPKYKCAPCGWEVAVSDLPKHFRESPNHPVCFVCDEGFLGDSELNTHMSSAHLEFRCEPCRRQLRSKEDLLQHYVTSPLHPHCALCEVGFVDDEACDKHMEINHPRPPPRLPTPSTTSMNATVSVLPSTVEPPCSTQSSPLVQRPSLNIVHPAASAVVNEKSELDDDTYETVEASSHVQRAVSEPTLPTASSMGPSSVQGVPLYSPRSPTISERSFDDIVRRRGTLMRHPDSESTLSIRSVSTVSSRSHSRLRSPVPTNAELQPTGPRSAVVESTYGMTDSVVSELAPRPSIFPQRMRSITPVSVSERMSPGDSRVPSRLVVDTPRTRSTVPSTISRSATPTSVRTPIRSTASRPLSRVSLLSSKQPAPSPSQKPSTTAVEPTPLSDSEGTVEAAPAVTHKLKGVARAQGKMGAVSWHCRSCMQDPCVAPTATMCGHIFCTA</sequence>
<keyword evidence="11" id="KW-1185">Reference proteome</keyword>
<dbReference type="Pfam" id="PF12874">
    <property type="entry name" value="zf-met"/>
    <property type="match status" value="2"/>
</dbReference>
<dbReference type="Proteomes" id="UP000184267">
    <property type="component" value="Unassembled WGS sequence"/>
</dbReference>
<feature type="region of interest" description="Disordered" evidence="8">
    <location>
        <begin position="41"/>
        <end position="74"/>
    </location>
</feature>
<feature type="compositionally biased region" description="Low complexity" evidence="8">
    <location>
        <begin position="53"/>
        <end position="62"/>
    </location>
</feature>
<evidence type="ECO:0000256" key="8">
    <source>
        <dbReference type="SAM" id="MobiDB-lite"/>
    </source>
</evidence>
<keyword evidence="5" id="KW-0862">Zinc</keyword>
<feature type="compositionally biased region" description="Low complexity" evidence="8">
    <location>
        <begin position="435"/>
        <end position="448"/>
    </location>
</feature>
<keyword evidence="3" id="KW-0677">Repeat</keyword>
<feature type="region of interest" description="Disordered" evidence="8">
    <location>
        <begin position="504"/>
        <end position="595"/>
    </location>
</feature>
<dbReference type="PANTHER" id="PTHR24376:SF216">
    <property type="entry name" value="ZINC FINGER PROTEIN 420-LIKE"/>
    <property type="match status" value="1"/>
</dbReference>
<dbReference type="SUPFAM" id="SSF57667">
    <property type="entry name" value="beta-beta-alpha zinc fingers"/>
    <property type="match status" value="1"/>
</dbReference>
<proteinExistence type="predicted"/>
<evidence type="ECO:0000313" key="11">
    <source>
        <dbReference type="Proteomes" id="UP000184267"/>
    </source>
</evidence>
<dbReference type="Gene3D" id="3.30.160.60">
    <property type="entry name" value="Classic Zinc Finger"/>
    <property type="match status" value="3"/>
</dbReference>
<evidence type="ECO:0000256" key="4">
    <source>
        <dbReference type="ARBA" id="ARBA00022771"/>
    </source>
</evidence>
<feature type="region of interest" description="Disordered" evidence="8">
    <location>
        <begin position="426"/>
        <end position="469"/>
    </location>
</feature>
<evidence type="ECO:0000259" key="9">
    <source>
        <dbReference type="PROSITE" id="PS50157"/>
    </source>
</evidence>
<dbReference type="STRING" id="154538.A0A1M2V285"/>
<name>A0A1M2V285_TRAPU</name>
<dbReference type="OrthoDB" id="6105938at2759"/>
<organism evidence="10 11">
    <name type="scientific">Trametes pubescens</name>
    <name type="common">White-rot fungus</name>
    <dbReference type="NCBI Taxonomy" id="154538"/>
    <lineage>
        <taxon>Eukaryota</taxon>
        <taxon>Fungi</taxon>
        <taxon>Dikarya</taxon>
        <taxon>Basidiomycota</taxon>
        <taxon>Agaricomycotina</taxon>
        <taxon>Agaricomycetes</taxon>
        <taxon>Polyporales</taxon>
        <taxon>Polyporaceae</taxon>
        <taxon>Trametes</taxon>
    </lineage>
</organism>
<keyword evidence="4 7" id="KW-0863">Zinc-finger</keyword>
<dbReference type="PROSITE" id="PS00028">
    <property type="entry name" value="ZINC_FINGER_C2H2_1"/>
    <property type="match status" value="3"/>
</dbReference>
<comment type="caution">
    <text evidence="10">The sequence shown here is derived from an EMBL/GenBank/DDBJ whole genome shotgun (WGS) entry which is preliminary data.</text>
</comment>
<evidence type="ECO:0000256" key="2">
    <source>
        <dbReference type="ARBA" id="ARBA00022723"/>
    </source>
</evidence>
<evidence type="ECO:0000256" key="5">
    <source>
        <dbReference type="ARBA" id="ARBA00022833"/>
    </source>
</evidence>
<evidence type="ECO:0000313" key="10">
    <source>
        <dbReference type="EMBL" id="OJT01686.1"/>
    </source>
</evidence>
<dbReference type="SMART" id="SM00355">
    <property type="entry name" value="ZnF_C2H2"/>
    <property type="match status" value="6"/>
</dbReference>
<evidence type="ECO:0000256" key="3">
    <source>
        <dbReference type="ARBA" id="ARBA00022737"/>
    </source>
</evidence>
<protein>
    <submittedName>
        <fullName evidence="10">Zinc finger protein 2</fullName>
    </submittedName>
</protein>
<dbReference type="GO" id="GO:0008270">
    <property type="term" value="F:zinc ion binding"/>
    <property type="evidence" value="ECO:0007669"/>
    <property type="project" value="UniProtKB-KW"/>
</dbReference>
<evidence type="ECO:0000256" key="6">
    <source>
        <dbReference type="ARBA" id="ARBA00023242"/>
    </source>
</evidence>
<dbReference type="EMBL" id="MNAD01001723">
    <property type="protein sequence ID" value="OJT01686.1"/>
    <property type="molecule type" value="Genomic_DNA"/>
</dbReference>
<dbReference type="GO" id="GO:0005634">
    <property type="term" value="C:nucleus"/>
    <property type="evidence" value="ECO:0007669"/>
    <property type="project" value="UniProtKB-SubCell"/>
</dbReference>
<feature type="compositionally biased region" description="Polar residues" evidence="8">
    <location>
        <begin position="528"/>
        <end position="553"/>
    </location>
</feature>
<dbReference type="OMA" id="RIHFLTH"/>
<dbReference type="GO" id="GO:0000978">
    <property type="term" value="F:RNA polymerase II cis-regulatory region sequence-specific DNA binding"/>
    <property type="evidence" value="ECO:0007669"/>
    <property type="project" value="TreeGrafter"/>
</dbReference>
<feature type="domain" description="C2H2-type" evidence="9">
    <location>
        <begin position="121"/>
        <end position="149"/>
    </location>
</feature>
<feature type="compositionally biased region" description="Polar residues" evidence="8">
    <location>
        <begin position="387"/>
        <end position="400"/>
    </location>
</feature>
<gene>
    <name evidence="10" type="ORF">TRAPUB_7742</name>
</gene>
<dbReference type="PANTHER" id="PTHR24376">
    <property type="entry name" value="ZINC FINGER PROTEIN"/>
    <property type="match status" value="1"/>
</dbReference>
<dbReference type="GO" id="GO:0001228">
    <property type="term" value="F:DNA-binding transcription activator activity, RNA polymerase II-specific"/>
    <property type="evidence" value="ECO:0007669"/>
    <property type="project" value="TreeGrafter"/>
</dbReference>
<dbReference type="InterPro" id="IPR013087">
    <property type="entry name" value="Znf_C2H2_type"/>
</dbReference>